<evidence type="ECO:0000256" key="3">
    <source>
        <dbReference type="ARBA" id="ARBA00023043"/>
    </source>
</evidence>
<reference evidence="6" key="2">
    <citation type="submission" date="2025-09" db="UniProtKB">
        <authorList>
            <consortium name="Ensembl"/>
        </authorList>
    </citation>
    <scope>IDENTIFICATION</scope>
</reference>
<dbReference type="InterPro" id="IPR042637">
    <property type="entry name" value="AN34A/B/C"/>
</dbReference>
<dbReference type="Pfam" id="PF12796">
    <property type="entry name" value="Ank_2"/>
    <property type="match status" value="1"/>
</dbReference>
<dbReference type="OMA" id="SLHNVIQ"/>
<feature type="region of interest" description="Disordered" evidence="5">
    <location>
        <begin position="425"/>
        <end position="460"/>
    </location>
</feature>
<dbReference type="InterPro" id="IPR002110">
    <property type="entry name" value="Ankyrin_rpt"/>
</dbReference>
<gene>
    <name evidence="6" type="primary">ANKRD34B</name>
</gene>
<dbReference type="Ensembl" id="ENSSTUT00000031917.1">
    <property type="protein sequence ID" value="ENSSTUP00000030513.1"/>
    <property type="gene ID" value="ENSSTUG00000013186.1"/>
</dbReference>
<dbReference type="PANTHER" id="PTHR24156">
    <property type="entry name" value="ANK_REP_REGION DOMAIN-CONTAINING PROTEIN"/>
    <property type="match status" value="1"/>
</dbReference>
<evidence type="ECO:0000256" key="1">
    <source>
        <dbReference type="ARBA" id="ARBA00010029"/>
    </source>
</evidence>
<comment type="similarity">
    <text evidence="1">Belongs to the ANKRD34 family.</text>
</comment>
<keyword evidence="7" id="KW-1185">Reference proteome</keyword>
<keyword evidence="2" id="KW-0677">Repeat</keyword>
<evidence type="ECO:0000256" key="5">
    <source>
        <dbReference type="SAM" id="MobiDB-lite"/>
    </source>
</evidence>
<dbReference type="InParanoid" id="A0A673Y7M4"/>
<dbReference type="PANTHER" id="PTHR24156:SF1">
    <property type="entry name" value="ANKYRIN REPEAT DOMAIN-CONTAINING PROTEIN 34B"/>
    <property type="match status" value="1"/>
</dbReference>
<feature type="compositionally biased region" description="Low complexity" evidence="5">
    <location>
        <begin position="451"/>
        <end position="460"/>
    </location>
</feature>
<evidence type="ECO:0000256" key="4">
    <source>
        <dbReference type="PROSITE-ProRule" id="PRU00023"/>
    </source>
</evidence>
<name>A0A673Y7M4_SALTR</name>
<dbReference type="AlphaFoldDB" id="A0A673Y7M4"/>
<dbReference type="GeneTree" id="ENSGT00390000012355"/>
<feature type="compositionally biased region" description="Basic and acidic residues" evidence="5">
    <location>
        <begin position="440"/>
        <end position="450"/>
    </location>
</feature>
<dbReference type="InterPro" id="IPR036770">
    <property type="entry name" value="Ankyrin_rpt-contain_sf"/>
</dbReference>
<organism evidence="6 7">
    <name type="scientific">Salmo trutta</name>
    <name type="common">Brown trout</name>
    <dbReference type="NCBI Taxonomy" id="8032"/>
    <lineage>
        <taxon>Eukaryota</taxon>
        <taxon>Metazoa</taxon>
        <taxon>Chordata</taxon>
        <taxon>Craniata</taxon>
        <taxon>Vertebrata</taxon>
        <taxon>Euteleostomi</taxon>
        <taxon>Actinopterygii</taxon>
        <taxon>Neopterygii</taxon>
        <taxon>Teleostei</taxon>
        <taxon>Protacanthopterygii</taxon>
        <taxon>Salmoniformes</taxon>
        <taxon>Salmonidae</taxon>
        <taxon>Salmoninae</taxon>
        <taxon>Salmo</taxon>
    </lineage>
</organism>
<keyword evidence="3 4" id="KW-0040">ANK repeat</keyword>
<dbReference type="PROSITE" id="PS50088">
    <property type="entry name" value="ANK_REPEAT"/>
    <property type="match status" value="1"/>
</dbReference>
<feature type="repeat" description="ANK" evidence="4">
    <location>
        <begin position="46"/>
        <end position="86"/>
    </location>
</feature>
<dbReference type="PROSITE" id="PS50297">
    <property type="entry name" value="ANK_REP_REGION"/>
    <property type="match status" value="1"/>
</dbReference>
<evidence type="ECO:0000256" key="2">
    <source>
        <dbReference type="ARBA" id="ARBA00022737"/>
    </source>
</evidence>
<dbReference type="Proteomes" id="UP000472277">
    <property type="component" value="Chromosome 12"/>
</dbReference>
<evidence type="ECO:0000313" key="7">
    <source>
        <dbReference type="Proteomes" id="UP000472277"/>
    </source>
</evidence>
<dbReference type="SMART" id="SM00248">
    <property type="entry name" value="ANK"/>
    <property type="match status" value="3"/>
</dbReference>
<accession>A0A673Y7M4</accession>
<protein>
    <submittedName>
        <fullName evidence="6">Ankyrin repeat domain 34B</fullName>
    </submittedName>
</protein>
<dbReference type="Gene3D" id="1.25.40.20">
    <property type="entry name" value="Ankyrin repeat-containing domain"/>
    <property type="match status" value="1"/>
</dbReference>
<proteinExistence type="inferred from homology"/>
<sequence>MEGEEGVTGDPPEPGNALLQAVFLCRLRLTRLLLEGGAYINESDGRGQTALMVACKTRHADRQSASRTRMVQYLLESGADPNIQDKAGRSALMHAFLERAGAGVVSLLLASGADPGLEDHSGSSALVYSVTAGDKEALKVLLDTCKARGKEVIIITTNTLPCGTSRTKQYLNVPPLTPIDQGGGLHLMAAPPCASPSEIQLLTSPQCTSSSSHPPHQVFNFKEDQCSGCVTVSSQPDPQSHAPVLEQSRVERLMQPLQRLNSEPWLRIPASLLALHPDAAPSSSDDLPDISPEEELSLMTSRLGWNNYDNSAPIWYNCSTDVDNNTANVISFSKSEGRLNEEQVGERGQREEEEGLLVRKLSFAGLSSPHSASNPNLHSYSIGTGQGPPFPSFSTGTRLPGCPLPLPMSSLRSIIQRRHLGADHYNSDPQLAVPTGGFPEEGRTPLESRRQATSRSSTLLTSRESVVAPNLTKRALSGLERQGSGALLLGHISQTRPGCLPPLNSHHHTPIPHIVGVANPCPSPCVLGSSPSSRAVCREVAGLRPLLPSAPSGLPKDLRTRRMLLRRHSMQTEQIK</sequence>
<dbReference type="SUPFAM" id="SSF48403">
    <property type="entry name" value="Ankyrin repeat"/>
    <property type="match status" value="1"/>
</dbReference>
<reference evidence="6" key="1">
    <citation type="submission" date="2025-08" db="UniProtKB">
        <authorList>
            <consortium name="Ensembl"/>
        </authorList>
    </citation>
    <scope>IDENTIFICATION</scope>
</reference>
<evidence type="ECO:0000313" key="6">
    <source>
        <dbReference type="Ensembl" id="ENSSTUP00000030513.1"/>
    </source>
</evidence>